<evidence type="ECO:0000259" key="2">
    <source>
        <dbReference type="PROSITE" id="PS50405"/>
    </source>
</evidence>
<feature type="compositionally biased region" description="Polar residues" evidence="1">
    <location>
        <begin position="144"/>
        <end position="175"/>
    </location>
</feature>
<name>A0A5B7G945_PORTR</name>
<protein>
    <submittedName>
        <fullName evidence="3">Hematopoietic prostaglandin D synthase</fullName>
    </submittedName>
</protein>
<gene>
    <name evidence="3" type="primary">HPGDS_1</name>
    <name evidence="3" type="ORF">E2C01_047652</name>
</gene>
<dbReference type="InterPro" id="IPR004046">
    <property type="entry name" value="GST_C"/>
</dbReference>
<evidence type="ECO:0000313" key="4">
    <source>
        <dbReference type="Proteomes" id="UP000324222"/>
    </source>
</evidence>
<feature type="domain" description="GST C-terminal" evidence="2">
    <location>
        <begin position="1"/>
        <end position="86"/>
    </location>
</feature>
<dbReference type="InterPro" id="IPR010987">
    <property type="entry name" value="Glutathione-S-Trfase_C-like"/>
</dbReference>
<proteinExistence type="predicted"/>
<accession>A0A5B7G945</accession>
<dbReference type="PROSITE" id="PS50405">
    <property type="entry name" value="GST_CTER"/>
    <property type="match status" value="1"/>
</dbReference>
<dbReference type="EMBL" id="VSRR010011857">
    <property type="protein sequence ID" value="MPC53753.1"/>
    <property type="molecule type" value="Genomic_DNA"/>
</dbReference>
<reference evidence="3 4" key="1">
    <citation type="submission" date="2019-05" db="EMBL/GenBank/DDBJ databases">
        <title>Another draft genome of Portunus trituberculatus and its Hox gene families provides insights of decapod evolution.</title>
        <authorList>
            <person name="Jeong J.-H."/>
            <person name="Song I."/>
            <person name="Kim S."/>
            <person name="Choi T."/>
            <person name="Kim D."/>
            <person name="Ryu S."/>
            <person name="Kim W."/>
        </authorList>
    </citation>
    <scope>NUCLEOTIDE SEQUENCE [LARGE SCALE GENOMIC DNA]</scope>
    <source>
        <tissue evidence="3">Muscle</tissue>
    </source>
</reference>
<feature type="region of interest" description="Disordered" evidence="1">
    <location>
        <begin position="144"/>
        <end position="194"/>
    </location>
</feature>
<dbReference type="Proteomes" id="UP000324222">
    <property type="component" value="Unassembled WGS sequence"/>
</dbReference>
<dbReference type="OrthoDB" id="414243at2759"/>
<organism evidence="3 4">
    <name type="scientific">Portunus trituberculatus</name>
    <name type="common">Swimming crab</name>
    <name type="synonym">Neptunus trituberculatus</name>
    <dbReference type="NCBI Taxonomy" id="210409"/>
    <lineage>
        <taxon>Eukaryota</taxon>
        <taxon>Metazoa</taxon>
        <taxon>Ecdysozoa</taxon>
        <taxon>Arthropoda</taxon>
        <taxon>Crustacea</taxon>
        <taxon>Multicrustacea</taxon>
        <taxon>Malacostraca</taxon>
        <taxon>Eumalacostraca</taxon>
        <taxon>Eucarida</taxon>
        <taxon>Decapoda</taxon>
        <taxon>Pleocyemata</taxon>
        <taxon>Brachyura</taxon>
        <taxon>Eubrachyura</taxon>
        <taxon>Portunoidea</taxon>
        <taxon>Portunidae</taxon>
        <taxon>Portuninae</taxon>
        <taxon>Portunus</taxon>
    </lineage>
</organism>
<evidence type="ECO:0000313" key="3">
    <source>
        <dbReference type="EMBL" id="MPC53753.1"/>
    </source>
</evidence>
<dbReference type="SUPFAM" id="SSF47616">
    <property type="entry name" value="GST C-terminal domain-like"/>
    <property type="match status" value="1"/>
</dbReference>
<sequence length="400" mass="44765">MLATEFHTTTLPPTIRELDRRLDGRDWFCGSKMTWVDLFAACYLKEITLQHEGSLDAVPRLKKHVEKIAKLPQIEKWLKERPDSMLGGHEASLCVVQEKEILSPRSRVWPDPGCGRVPTCPGVGTQKGKPTLVQACPVPRTSRFPSLVSNSQPPARSSATSTHQLLSNHLSPPQSSERRVRAGGLRPLSPSDRHPKSCLKYRTVAPIPNSQLSPQILARTSLDFRKFGPHAPVTLIQYWGPLPVYRLLGSHCLHCSCRGILACWGRRWWWWRGSSFRLRSHRRATQKYDEKSDPIPTFPPTLPPSLDCGGRTPPPGSTSRLALISLPAIVKLCHVTHTTWITLREDEEEVIRLFKYFTKHKSAWSGVKGMHGPRGPQRKEGKAALEASFGAGEVKTDAGM</sequence>
<dbReference type="Gene3D" id="1.20.1050.10">
    <property type="match status" value="1"/>
</dbReference>
<dbReference type="Pfam" id="PF14497">
    <property type="entry name" value="GST_C_3"/>
    <property type="match status" value="1"/>
</dbReference>
<dbReference type="InterPro" id="IPR036282">
    <property type="entry name" value="Glutathione-S-Trfase_C_sf"/>
</dbReference>
<keyword evidence="4" id="KW-1185">Reference proteome</keyword>
<comment type="caution">
    <text evidence="3">The sequence shown here is derived from an EMBL/GenBank/DDBJ whole genome shotgun (WGS) entry which is preliminary data.</text>
</comment>
<evidence type="ECO:0000256" key="1">
    <source>
        <dbReference type="SAM" id="MobiDB-lite"/>
    </source>
</evidence>
<dbReference type="AlphaFoldDB" id="A0A5B7G945"/>